<reference evidence="1 2" key="1">
    <citation type="submission" date="2018-07" db="EMBL/GenBank/DDBJ databases">
        <title>Arthrobacter sp. nov., isolated from raw cow's milk with high bacterial count.</title>
        <authorList>
            <person name="Hahne J."/>
            <person name="Isele D."/>
            <person name="Lipski A."/>
        </authorList>
    </citation>
    <scope>NUCLEOTIDE SEQUENCE [LARGE SCALE GENOMIC DNA]</scope>
    <source>
        <strain evidence="1 2">JZ R-183</strain>
    </source>
</reference>
<dbReference type="Gene3D" id="3.40.50.300">
    <property type="entry name" value="P-loop containing nucleotide triphosphate hydrolases"/>
    <property type="match status" value="1"/>
</dbReference>
<dbReference type="RefSeq" id="WP_121485443.1">
    <property type="nucleotide sequence ID" value="NZ_QQXL01000005.1"/>
</dbReference>
<sequence length="194" mass="20936">MTRPLLLAIDGRSGAGKTTLAQRLLEDLTAQGHEATLFHLEDLYPGWHGLRAGIDAYVGTVLAPLSQGKTAHWTPWDWTTDAPAAQTRQTPATDVVLLEGVGAADPAALPYLSASLRLRASPEQRRRLALTRDGASYEPWWDIWAAQEAALTVPDDAPCDLSLQVTDPADPALRAAAVAWAQRALAKRATEAQR</sequence>
<gene>
    <name evidence="1" type="ORF">DWQ67_09985</name>
</gene>
<dbReference type="Proteomes" id="UP000273119">
    <property type="component" value="Unassembled WGS sequence"/>
</dbReference>
<proteinExistence type="predicted"/>
<evidence type="ECO:0000313" key="1">
    <source>
        <dbReference type="EMBL" id="RKW70253.1"/>
    </source>
</evidence>
<dbReference type="InterPro" id="IPR027417">
    <property type="entry name" value="P-loop_NTPase"/>
</dbReference>
<name>A0A496PIC5_9MICC</name>
<evidence type="ECO:0000313" key="2">
    <source>
        <dbReference type="Proteomes" id="UP000273119"/>
    </source>
</evidence>
<organism evidence="1 2">
    <name type="scientific">Galactobacter caseinivorans</name>
    <dbReference type="NCBI Taxonomy" id="2676123"/>
    <lineage>
        <taxon>Bacteria</taxon>
        <taxon>Bacillati</taxon>
        <taxon>Actinomycetota</taxon>
        <taxon>Actinomycetes</taxon>
        <taxon>Micrococcales</taxon>
        <taxon>Micrococcaceae</taxon>
        <taxon>Galactobacter</taxon>
    </lineage>
</organism>
<dbReference type="EMBL" id="QQXL01000005">
    <property type="protein sequence ID" value="RKW70253.1"/>
    <property type="molecule type" value="Genomic_DNA"/>
</dbReference>
<comment type="caution">
    <text evidence="1">The sequence shown here is derived from an EMBL/GenBank/DDBJ whole genome shotgun (WGS) entry which is preliminary data.</text>
</comment>
<protein>
    <submittedName>
        <fullName evidence="1">Uncharacterized protein</fullName>
    </submittedName>
</protein>
<keyword evidence="2" id="KW-1185">Reference proteome</keyword>
<dbReference type="AlphaFoldDB" id="A0A496PIC5"/>
<dbReference type="SUPFAM" id="SSF52540">
    <property type="entry name" value="P-loop containing nucleoside triphosphate hydrolases"/>
    <property type="match status" value="1"/>
</dbReference>
<accession>A0A496PIC5</accession>